<evidence type="ECO:0000256" key="5">
    <source>
        <dbReference type="ARBA" id="ARBA00023065"/>
    </source>
</evidence>
<accession>A7RNP9</accession>
<dbReference type="SMART" id="SM00248">
    <property type="entry name" value="ANK"/>
    <property type="match status" value="2"/>
</dbReference>
<keyword evidence="1" id="KW-0813">Transport</keyword>
<reference evidence="8 9" key="1">
    <citation type="journal article" date="2007" name="Science">
        <title>Sea anemone genome reveals ancestral eumetazoan gene repertoire and genomic organization.</title>
        <authorList>
            <person name="Putnam N.H."/>
            <person name="Srivastava M."/>
            <person name="Hellsten U."/>
            <person name="Dirks B."/>
            <person name="Chapman J."/>
            <person name="Salamov A."/>
            <person name="Terry A."/>
            <person name="Shapiro H."/>
            <person name="Lindquist E."/>
            <person name="Kapitonov V.V."/>
            <person name="Jurka J."/>
            <person name="Genikhovich G."/>
            <person name="Grigoriev I.V."/>
            <person name="Lucas S.M."/>
            <person name="Steele R.E."/>
            <person name="Finnerty J.R."/>
            <person name="Technau U."/>
            <person name="Martindale M.Q."/>
            <person name="Rokhsar D.S."/>
        </authorList>
    </citation>
    <scope>NUCLEOTIDE SEQUENCE [LARGE SCALE GENOMIC DNA]</scope>
    <source>
        <strain evidence="9">CH2 X CH6</strain>
    </source>
</reference>
<organism evidence="8 9">
    <name type="scientific">Nematostella vectensis</name>
    <name type="common">Starlet sea anemone</name>
    <dbReference type="NCBI Taxonomy" id="45351"/>
    <lineage>
        <taxon>Eukaryota</taxon>
        <taxon>Metazoa</taxon>
        <taxon>Cnidaria</taxon>
        <taxon>Anthozoa</taxon>
        <taxon>Hexacorallia</taxon>
        <taxon>Actiniaria</taxon>
        <taxon>Edwardsiidae</taxon>
        <taxon>Nematostella</taxon>
    </lineage>
</organism>
<dbReference type="PhylomeDB" id="A7RNP9"/>
<dbReference type="Proteomes" id="UP000001593">
    <property type="component" value="Unassembled WGS sequence"/>
</dbReference>
<gene>
    <name evidence="8" type="ORF">NEMVEDRAFT_v1g88076</name>
</gene>
<dbReference type="InterPro" id="IPR052076">
    <property type="entry name" value="TRP_cation_channel"/>
</dbReference>
<dbReference type="KEGG" id="nve:5519048"/>
<keyword evidence="9" id="KW-1185">Reference proteome</keyword>
<dbReference type="GO" id="GO:0034220">
    <property type="term" value="P:monoatomic ion transmembrane transport"/>
    <property type="evidence" value="ECO:0007669"/>
    <property type="project" value="UniProtKB-KW"/>
</dbReference>
<evidence type="ECO:0000256" key="4">
    <source>
        <dbReference type="ARBA" id="ARBA00023043"/>
    </source>
</evidence>
<dbReference type="EMBL" id="DS469523">
    <property type="protein sequence ID" value="EDO46893.1"/>
    <property type="molecule type" value="Genomic_DNA"/>
</dbReference>
<dbReference type="HOGENOM" id="CLU_2378750_0_0_1"/>
<dbReference type="SUPFAM" id="SSF48403">
    <property type="entry name" value="Ankyrin repeat"/>
    <property type="match status" value="1"/>
</dbReference>
<evidence type="ECO:0000256" key="2">
    <source>
        <dbReference type="ARBA" id="ARBA00022606"/>
    </source>
</evidence>
<evidence type="ECO:0000256" key="3">
    <source>
        <dbReference type="ARBA" id="ARBA00022737"/>
    </source>
</evidence>
<dbReference type="OrthoDB" id="1661883at2759"/>
<keyword evidence="5" id="KW-0406">Ion transport</keyword>
<dbReference type="PANTHER" id="PTHR47143:SF1">
    <property type="entry name" value="ION_TRANS DOMAIN-CONTAINING PROTEIN"/>
    <property type="match status" value="1"/>
</dbReference>
<dbReference type="InterPro" id="IPR002110">
    <property type="entry name" value="Ankyrin_rpt"/>
</dbReference>
<protein>
    <submittedName>
        <fullName evidence="8">Uncharacterized protein</fullName>
    </submittedName>
</protein>
<keyword evidence="3" id="KW-0677">Repeat</keyword>
<dbReference type="AlphaFoldDB" id="A7RNP9"/>
<dbReference type="InParanoid" id="A7RNP9"/>
<dbReference type="STRING" id="45351.A7RNP9"/>
<evidence type="ECO:0000256" key="1">
    <source>
        <dbReference type="ARBA" id="ARBA00022448"/>
    </source>
</evidence>
<sequence>DQNERTPLHMAALNGSELCVEHILQAHPDCLNILEKHQNTALNLAAMAGHAQIVSRLLSVKEQDILLNAYNQSVLDLAINADKREVTMAIAEHDR</sequence>
<evidence type="ECO:0000313" key="9">
    <source>
        <dbReference type="Proteomes" id="UP000001593"/>
    </source>
</evidence>
<dbReference type="InterPro" id="IPR036770">
    <property type="entry name" value="Ankyrin_rpt-contain_sf"/>
</dbReference>
<keyword evidence="7" id="KW-0407">Ion channel</keyword>
<dbReference type="PANTHER" id="PTHR47143">
    <property type="entry name" value="TRANSIENT RECEPTOR POTENTIAL CATION CHANNEL PROTEIN PAINLESS"/>
    <property type="match status" value="1"/>
</dbReference>
<evidence type="ECO:0000256" key="7">
    <source>
        <dbReference type="ARBA" id="ARBA00023303"/>
    </source>
</evidence>
<name>A7RNP9_NEMVE</name>
<evidence type="ECO:0000256" key="6">
    <source>
        <dbReference type="ARBA" id="ARBA00023180"/>
    </source>
</evidence>
<evidence type="ECO:0000313" key="8">
    <source>
        <dbReference type="EMBL" id="EDO46893.1"/>
    </source>
</evidence>
<keyword evidence="4" id="KW-0040">ANK repeat</keyword>
<proteinExistence type="predicted"/>
<dbReference type="Gene3D" id="1.25.40.20">
    <property type="entry name" value="Ankyrin repeat-containing domain"/>
    <property type="match status" value="1"/>
</dbReference>
<keyword evidence="2" id="KW-0716">Sensory transduction</keyword>
<feature type="non-terminal residue" evidence="8">
    <location>
        <position position="1"/>
    </location>
</feature>
<dbReference type="Pfam" id="PF12796">
    <property type="entry name" value="Ank_2"/>
    <property type="match status" value="1"/>
</dbReference>
<keyword evidence="6" id="KW-0325">Glycoprotein</keyword>